<organism evidence="2 3">
    <name type="scientific">Zingiber officinale</name>
    <name type="common">Ginger</name>
    <name type="synonym">Amomum zingiber</name>
    <dbReference type="NCBI Taxonomy" id="94328"/>
    <lineage>
        <taxon>Eukaryota</taxon>
        <taxon>Viridiplantae</taxon>
        <taxon>Streptophyta</taxon>
        <taxon>Embryophyta</taxon>
        <taxon>Tracheophyta</taxon>
        <taxon>Spermatophyta</taxon>
        <taxon>Magnoliopsida</taxon>
        <taxon>Liliopsida</taxon>
        <taxon>Zingiberales</taxon>
        <taxon>Zingiberaceae</taxon>
        <taxon>Zingiber</taxon>
    </lineage>
</organism>
<proteinExistence type="predicted"/>
<comment type="caution">
    <text evidence="2">The sequence shown here is derived from an EMBL/GenBank/DDBJ whole genome shotgun (WGS) entry which is preliminary data.</text>
</comment>
<gene>
    <name evidence="2" type="ORF">ZIOFF_069255</name>
</gene>
<reference evidence="2 3" key="1">
    <citation type="submission" date="2020-08" db="EMBL/GenBank/DDBJ databases">
        <title>Plant Genome Project.</title>
        <authorList>
            <person name="Zhang R.-G."/>
        </authorList>
    </citation>
    <scope>NUCLEOTIDE SEQUENCE [LARGE SCALE GENOMIC DNA]</scope>
    <source>
        <tissue evidence="2">Rhizome</tissue>
    </source>
</reference>
<evidence type="ECO:0000313" key="2">
    <source>
        <dbReference type="EMBL" id="KAG6471809.1"/>
    </source>
</evidence>
<evidence type="ECO:0000256" key="1">
    <source>
        <dbReference type="SAM" id="MobiDB-lite"/>
    </source>
</evidence>
<accession>A0A8J5CAU9</accession>
<feature type="region of interest" description="Disordered" evidence="1">
    <location>
        <begin position="1"/>
        <end position="23"/>
    </location>
</feature>
<keyword evidence="3" id="KW-1185">Reference proteome</keyword>
<evidence type="ECO:0000313" key="3">
    <source>
        <dbReference type="Proteomes" id="UP000734854"/>
    </source>
</evidence>
<dbReference type="Proteomes" id="UP000734854">
    <property type="component" value="Unassembled WGS sequence"/>
</dbReference>
<name>A0A8J5CAU9_ZINOF</name>
<dbReference type="AlphaFoldDB" id="A0A8J5CAU9"/>
<dbReference type="EMBL" id="JACMSC010000020">
    <property type="protein sequence ID" value="KAG6471809.1"/>
    <property type="molecule type" value="Genomic_DNA"/>
</dbReference>
<protein>
    <submittedName>
        <fullName evidence="2">Uncharacterized protein</fullName>
    </submittedName>
</protein>
<sequence>MSSWASLHRTGFERPSAGSPSLRYNSTRLDSTLTDALDPFSQQRSLSDVFNVVDRMLDIFPFGAGWRGWDAREDLRALYLKGEMPGLGKDDVQRIARW</sequence>